<feature type="non-terminal residue" evidence="2">
    <location>
        <position position="148"/>
    </location>
</feature>
<comment type="caution">
    <text evidence="2">The sequence shown here is derived from an EMBL/GenBank/DDBJ whole genome shotgun (WGS) entry which is preliminary data.</text>
</comment>
<dbReference type="SMART" id="SM00471">
    <property type="entry name" value="HDc"/>
    <property type="match status" value="1"/>
</dbReference>
<evidence type="ECO:0000313" key="2">
    <source>
        <dbReference type="EMBL" id="NCN65775.1"/>
    </source>
</evidence>
<dbReference type="AlphaFoldDB" id="A0A8J8CF80"/>
<reference evidence="2" key="1">
    <citation type="submission" date="2019-11" db="EMBL/GenBank/DDBJ databases">
        <title>Lipid analysis of CO2-rich subsurface aquifers suggests an autotrophy-based deep biosphere with lysolipids enriched in CPR bacteria.</title>
        <authorList>
            <person name="Probst A.J."/>
            <person name="Elling F.J."/>
            <person name="Castelle C.J."/>
            <person name="Zhu Q."/>
            <person name="Elvert M."/>
            <person name="Birarda G."/>
            <person name="Holman H.-Y."/>
            <person name="Lane K.R."/>
            <person name="Ladd B."/>
            <person name="Ryan M.C."/>
            <person name="Woyke T."/>
            <person name="Hinrichs K.-U."/>
            <person name="Banfield J.F."/>
        </authorList>
    </citation>
    <scope>NUCLEOTIDE SEQUENCE</scope>
    <source>
        <strain evidence="2">CG_2015-01_33_1645</strain>
    </source>
</reference>
<gene>
    <name evidence="2" type="ORF">GW910_06960</name>
</gene>
<dbReference type="InterPro" id="IPR003607">
    <property type="entry name" value="HD/PDEase_dom"/>
</dbReference>
<dbReference type="CDD" id="cd00077">
    <property type="entry name" value="HDc"/>
    <property type="match status" value="1"/>
</dbReference>
<name>A0A8J8CF80_9ARCH</name>
<dbReference type="InterPro" id="IPR006674">
    <property type="entry name" value="HD_domain"/>
</dbReference>
<accession>A0A8J8CF80</accession>
<dbReference type="Proteomes" id="UP000768163">
    <property type="component" value="Unassembled WGS sequence"/>
</dbReference>
<organism evidence="2 3">
    <name type="scientific">Candidatus Altarchaeum hamiconexum</name>
    <dbReference type="NCBI Taxonomy" id="1803513"/>
    <lineage>
        <taxon>Archaea</taxon>
        <taxon>Candidatus Altarchaeota</taxon>
        <taxon>Candidatus Altiarchaeia</taxon>
        <taxon>Candidatus Altarchaeales</taxon>
        <taxon>Candidatus Altarchaeaceae</taxon>
        <taxon>Candidatus Altarchaeum</taxon>
    </lineage>
</organism>
<feature type="domain" description="HD" evidence="1">
    <location>
        <begin position="47"/>
        <end position="147"/>
    </location>
</feature>
<dbReference type="Gene3D" id="1.10.3210.10">
    <property type="entry name" value="Hypothetical protein af1432"/>
    <property type="match status" value="1"/>
</dbReference>
<dbReference type="SUPFAM" id="SSF109604">
    <property type="entry name" value="HD-domain/PDEase-like"/>
    <property type="match status" value="1"/>
</dbReference>
<dbReference type="Pfam" id="PF01966">
    <property type="entry name" value="HD"/>
    <property type="match status" value="1"/>
</dbReference>
<evidence type="ECO:0000313" key="3">
    <source>
        <dbReference type="Proteomes" id="UP000768163"/>
    </source>
</evidence>
<sequence length="148" mass="17125">MFDEINKFFVMVKDEEFIFVIPNERCRKATAIAITEMSKHNKNFVNLLNHTFRVAGASMYIAQKEKLTAASKEICFLSAIFHDVFKEEENHDVKGRDFAIKILKSLKYRQNVIEKVAESIADHSNSEKFLHTVEAKILWDADKLDKLG</sequence>
<evidence type="ECO:0000259" key="1">
    <source>
        <dbReference type="PROSITE" id="PS51831"/>
    </source>
</evidence>
<dbReference type="EMBL" id="JAACVF010000244">
    <property type="protein sequence ID" value="NCN65775.1"/>
    <property type="molecule type" value="Genomic_DNA"/>
</dbReference>
<proteinExistence type="predicted"/>
<protein>
    <submittedName>
        <fullName evidence="2">HD domain-containing protein</fullName>
    </submittedName>
</protein>
<dbReference type="PROSITE" id="PS51831">
    <property type="entry name" value="HD"/>
    <property type="match status" value="1"/>
</dbReference>